<dbReference type="RefSeq" id="XP_002182654.1">
    <property type="nucleotide sequence ID" value="XM_002182618.1"/>
</dbReference>
<gene>
    <name evidence="3" type="ORF">PHATRDRAFT_48132</name>
</gene>
<reference evidence="4" key="2">
    <citation type="submission" date="2008-08" db="EMBL/GenBank/DDBJ databases">
        <authorList>
            <consortium name="Diatom Consortium"/>
            <person name="Grigoriev I."/>
            <person name="Grimwood J."/>
            <person name="Kuo A."/>
            <person name="Otillar R.P."/>
            <person name="Salamov A."/>
            <person name="Detter J.C."/>
            <person name="Lindquist E."/>
            <person name="Shapiro H."/>
            <person name="Lucas S."/>
            <person name="Glavina del Rio T."/>
            <person name="Pitluck S."/>
            <person name="Rokhsar D."/>
            <person name="Bowler C."/>
        </authorList>
    </citation>
    <scope>GENOME REANNOTATION</scope>
    <source>
        <strain evidence="4">CCAP 1055/1</strain>
    </source>
</reference>
<feature type="compositionally biased region" description="Basic and acidic residues" evidence="2">
    <location>
        <begin position="225"/>
        <end position="236"/>
    </location>
</feature>
<dbReference type="HOGENOM" id="CLU_417086_0_0_1"/>
<evidence type="ECO:0000256" key="2">
    <source>
        <dbReference type="SAM" id="MobiDB-lite"/>
    </source>
</evidence>
<feature type="region of interest" description="Disordered" evidence="2">
    <location>
        <begin position="279"/>
        <end position="355"/>
    </location>
</feature>
<keyword evidence="1" id="KW-0175">Coiled coil</keyword>
<dbReference type="EMBL" id="CM000618">
    <property type="protein sequence ID" value="EEC45941.1"/>
    <property type="molecule type" value="Genomic_DNA"/>
</dbReference>
<feature type="region of interest" description="Disordered" evidence="2">
    <location>
        <begin position="225"/>
        <end position="266"/>
    </location>
</feature>
<dbReference type="KEGG" id="pti:PHATRDRAFT_48132"/>
<feature type="compositionally biased region" description="Acidic residues" evidence="2">
    <location>
        <begin position="296"/>
        <end position="310"/>
    </location>
</feature>
<feature type="compositionally biased region" description="Polar residues" evidence="2">
    <location>
        <begin position="470"/>
        <end position="484"/>
    </location>
</feature>
<name>B7G633_PHATC</name>
<dbReference type="AlphaFoldDB" id="B7G633"/>
<reference evidence="3 4" key="1">
    <citation type="journal article" date="2008" name="Nature">
        <title>The Phaeodactylum genome reveals the evolutionary history of diatom genomes.</title>
        <authorList>
            <person name="Bowler C."/>
            <person name="Allen A.E."/>
            <person name="Badger J.H."/>
            <person name="Grimwood J."/>
            <person name="Jabbari K."/>
            <person name="Kuo A."/>
            <person name="Maheswari U."/>
            <person name="Martens C."/>
            <person name="Maumus F."/>
            <person name="Otillar R.P."/>
            <person name="Rayko E."/>
            <person name="Salamov A."/>
            <person name="Vandepoele K."/>
            <person name="Beszteri B."/>
            <person name="Gruber A."/>
            <person name="Heijde M."/>
            <person name="Katinka M."/>
            <person name="Mock T."/>
            <person name="Valentin K."/>
            <person name="Verret F."/>
            <person name="Berges J.A."/>
            <person name="Brownlee C."/>
            <person name="Cadoret J.P."/>
            <person name="Chiovitti A."/>
            <person name="Choi C.J."/>
            <person name="Coesel S."/>
            <person name="De Martino A."/>
            <person name="Detter J.C."/>
            <person name="Durkin C."/>
            <person name="Falciatore A."/>
            <person name="Fournet J."/>
            <person name="Haruta M."/>
            <person name="Huysman M.J."/>
            <person name="Jenkins B.D."/>
            <person name="Jiroutova K."/>
            <person name="Jorgensen R.E."/>
            <person name="Joubert Y."/>
            <person name="Kaplan A."/>
            <person name="Kroger N."/>
            <person name="Kroth P.G."/>
            <person name="La Roche J."/>
            <person name="Lindquist E."/>
            <person name="Lommer M."/>
            <person name="Martin-Jezequel V."/>
            <person name="Lopez P.J."/>
            <person name="Lucas S."/>
            <person name="Mangogna M."/>
            <person name="McGinnis K."/>
            <person name="Medlin L.K."/>
            <person name="Montsant A."/>
            <person name="Oudot-Le Secq M.P."/>
            <person name="Napoli C."/>
            <person name="Obornik M."/>
            <person name="Parker M.S."/>
            <person name="Petit J.L."/>
            <person name="Porcel B.M."/>
            <person name="Poulsen N."/>
            <person name="Robison M."/>
            <person name="Rychlewski L."/>
            <person name="Rynearson T.A."/>
            <person name="Schmutz J."/>
            <person name="Shapiro H."/>
            <person name="Siaut M."/>
            <person name="Stanley M."/>
            <person name="Sussman M.R."/>
            <person name="Taylor A.R."/>
            <person name="Vardi A."/>
            <person name="von Dassow P."/>
            <person name="Vyverman W."/>
            <person name="Willis A."/>
            <person name="Wyrwicz L.S."/>
            <person name="Rokhsar D.S."/>
            <person name="Weissenbach J."/>
            <person name="Armbrust E.V."/>
            <person name="Green B.R."/>
            <person name="Van de Peer Y."/>
            <person name="Grigoriev I.V."/>
        </authorList>
    </citation>
    <scope>NUCLEOTIDE SEQUENCE [LARGE SCALE GENOMIC DNA]</scope>
    <source>
        <strain evidence="3 4">CCAP 1055/1</strain>
    </source>
</reference>
<feature type="coiled-coil region" evidence="1">
    <location>
        <begin position="568"/>
        <end position="631"/>
    </location>
</feature>
<accession>B7G633</accession>
<feature type="region of interest" description="Disordered" evidence="2">
    <location>
        <begin position="470"/>
        <end position="500"/>
    </location>
</feature>
<protein>
    <submittedName>
        <fullName evidence="3">Uncharacterized protein</fullName>
    </submittedName>
</protein>
<feature type="compositionally biased region" description="Low complexity" evidence="2">
    <location>
        <begin position="339"/>
        <end position="352"/>
    </location>
</feature>
<feature type="compositionally biased region" description="Low complexity" evidence="2">
    <location>
        <begin position="485"/>
        <end position="497"/>
    </location>
</feature>
<feature type="compositionally biased region" description="Low complexity" evidence="2">
    <location>
        <begin position="137"/>
        <end position="158"/>
    </location>
</feature>
<dbReference type="PaxDb" id="2850-Phatr48132"/>
<dbReference type="Proteomes" id="UP000000759">
    <property type="component" value="Chromosome 16"/>
</dbReference>
<organism evidence="3 4">
    <name type="scientific">Phaeodactylum tricornutum (strain CCAP 1055/1)</name>
    <dbReference type="NCBI Taxonomy" id="556484"/>
    <lineage>
        <taxon>Eukaryota</taxon>
        <taxon>Sar</taxon>
        <taxon>Stramenopiles</taxon>
        <taxon>Ochrophyta</taxon>
        <taxon>Bacillariophyta</taxon>
        <taxon>Bacillariophyceae</taxon>
        <taxon>Bacillariophycidae</taxon>
        <taxon>Naviculales</taxon>
        <taxon>Phaeodactylaceae</taxon>
        <taxon>Phaeodactylum</taxon>
    </lineage>
</organism>
<dbReference type="InParanoid" id="B7G633"/>
<proteinExistence type="predicted"/>
<dbReference type="GeneID" id="7203285"/>
<evidence type="ECO:0000313" key="4">
    <source>
        <dbReference type="Proteomes" id="UP000000759"/>
    </source>
</evidence>
<dbReference type="OrthoDB" id="46080at2759"/>
<feature type="region of interest" description="Disordered" evidence="2">
    <location>
        <begin position="118"/>
        <end position="162"/>
    </location>
</feature>
<keyword evidence="4" id="KW-1185">Reference proteome</keyword>
<evidence type="ECO:0000256" key="1">
    <source>
        <dbReference type="SAM" id="Coils"/>
    </source>
</evidence>
<evidence type="ECO:0000313" key="3">
    <source>
        <dbReference type="EMBL" id="EEC45941.1"/>
    </source>
</evidence>
<sequence>MRFPVYSFPWKGALAAASPNVCPAVRAPSQRFSRPLPTQPSPRLRDWFGFGEDSRQTDFPSVTKYQATFFPRVLSLTLAHPKAAYRGQCGIVLFLSHTVSSSLSVPVIRVTLVCRTEPDPAQSHTMGNAASHEERGTSVSTTTPVNTPTNATTHTLNTADEETQSSYFDYTYSSHTNDASLGTEPVSTTEINNLDTWTTGTVWPPKSLHDDDELTAMTDMARVDDHDDAMDHERQAQRRRRPVRMFAHTIDTTPSDDDDPEHDGSGYRDEVELVHEQSLAIESDTSNEDAGYYGEEGTEDTGDENDDDSESGGPVTVIVQVPVHTDDDETHSARAGRETVAAASGTTGSTAVPSGEHLADITTWIPHENTKLPNGTMTEAASGRVVEQTTIYTARVQTESSPPEAMTAVEIVTSDAAGPDFSTLAGPEVCDTVNPHSAVESTKESHDLARVDASFDSTIEVEFRKIISTESTTSRPESWQSPHKTTASATSPESSSPQHVVTFKDTEHSVADTELQFVSDSDGEEIDLIFVEKYEDAFATFLEHYPELAKKNPELMENLRVAKLQRLLEITLEAENALVAQLRAAEEEKRIMATSYHVRLIEASRLKAAREIQLQQEVRDIQEAARVLEGKMNWQVVSKNESRVKKHQLLVKQFQEPVEPSNLIVTLPDFPETQAVRDAVAAPPGTYLSEAKESDLRQFQVDNAFLTSEVTVLERKLANQLVAVKKHAWVDSVLLQMDGKQMKRLKHRYQKKLGTAF</sequence>